<dbReference type="Proteomes" id="UP000029922">
    <property type="component" value="Unassembled WGS sequence"/>
</dbReference>
<dbReference type="GO" id="GO:0005524">
    <property type="term" value="F:ATP binding"/>
    <property type="evidence" value="ECO:0007669"/>
    <property type="project" value="UniProtKB-KW"/>
</dbReference>
<dbReference type="GO" id="GO:0003677">
    <property type="term" value="F:DNA binding"/>
    <property type="evidence" value="ECO:0007669"/>
    <property type="project" value="UniProtKB-KW"/>
</dbReference>
<gene>
    <name evidence="2" type="ORF">LS73_008185</name>
</gene>
<reference evidence="2 3" key="1">
    <citation type="journal article" date="2014" name="Genome Announc.">
        <title>Draft genome sequences of eight enterohepatic helicobacter species isolated from both laboratory and wild rodents.</title>
        <authorList>
            <person name="Sheh A."/>
            <person name="Shen Z."/>
            <person name="Fox J.G."/>
        </authorList>
    </citation>
    <scope>NUCLEOTIDE SEQUENCE [LARGE SCALE GENOMIC DNA]</scope>
    <source>
        <strain evidence="2 3">ST1</strain>
    </source>
</reference>
<protein>
    <recommendedName>
        <fullName evidence="1">Restriction endonuclease type I HsdR N-terminal domain-containing protein</fullName>
    </recommendedName>
</protein>
<dbReference type="Gene3D" id="3.90.640.50">
    <property type="match status" value="1"/>
</dbReference>
<evidence type="ECO:0000313" key="2">
    <source>
        <dbReference type="EMBL" id="TLD98821.1"/>
    </source>
</evidence>
<name>A0A4U8TFF5_9HELI</name>
<dbReference type="OrthoDB" id="9758243at2"/>
<dbReference type="Pfam" id="PF04313">
    <property type="entry name" value="HSDR_N"/>
    <property type="match status" value="1"/>
</dbReference>
<comment type="caution">
    <text evidence="2">The sequence shown here is derived from an EMBL/GenBank/DDBJ whole genome shotgun (WGS) entry which is preliminary data.</text>
</comment>
<accession>A0A4U8TFF5</accession>
<evidence type="ECO:0000313" key="3">
    <source>
        <dbReference type="Proteomes" id="UP000029922"/>
    </source>
</evidence>
<dbReference type="GO" id="GO:0009035">
    <property type="term" value="F:type I site-specific deoxyribonuclease activity"/>
    <property type="evidence" value="ECO:0007669"/>
    <property type="project" value="UniProtKB-EC"/>
</dbReference>
<dbReference type="RefSeq" id="WP_081955506.1">
    <property type="nucleotide sequence ID" value="NZ_FZML01000041.1"/>
</dbReference>
<proteinExistence type="predicted"/>
<dbReference type="AlphaFoldDB" id="A0A4U8TFF5"/>
<sequence length="69" mass="8205">MLANPSHSTIDKSKIFHLDFWDQYFTFDNGKAQNLKIIDKHNIQNNFLQVINQYYSQGDYKNCYDVSIL</sequence>
<evidence type="ECO:0000259" key="1">
    <source>
        <dbReference type="Pfam" id="PF04313"/>
    </source>
</evidence>
<dbReference type="GO" id="GO:0009307">
    <property type="term" value="P:DNA restriction-modification system"/>
    <property type="evidence" value="ECO:0007669"/>
    <property type="project" value="UniProtKB-KW"/>
</dbReference>
<dbReference type="InterPro" id="IPR007409">
    <property type="entry name" value="Restrct_endonuc_type1_HsdR_N"/>
</dbReference>
<dbReference type="EMBL" id="JRPD02000023">
    <property type="protein sequence ID" value="TLD98821.1"/>
    <property type="molecule type" value="Genomic_DNA"/>
</dbReference>
<organism evidence="2 3">
    <name type="scientific">Helicobacter muridarum</name>
    <dbReference type="NCBI Taxonomy" id="216"/>
    <lineage>
        <taxon>Bacteria</taxon>
        <taxon>Pseudomonadati</taxon>
        <taxon>Campylobacterota</taxon>
        <taxon>Epsilonproteobacteria</taxon>
        <taxon>Campylobacterales</taxon>
        <taxon>Helicobacteraceae</taxon>
        <taxon>Helicobacter</taxon>
    </lineage>
</organism>
<feature type="domain" description="Restriction endonuclease type I HsdR N-terminal" evidence="1">
    <location>
        <begin position="21"/>
        <end position="69"/>
    </location>
</feature>